<dbReference type="GO" id="GO:0003729">
    <property type="term" value="F:mRNA binding"/>
    <property type="evidence" value="ECO:0007669"/>
    <property type="project" value="TreeGrafter"/>
</dbReference>
<dbReference type="EMBL" id="CAJVPK010000108">
    <property type="protein sequence ID" value="CAG8450388.1"/>
    <property type="molecule type" value="Genomic_DNA"/>
</dbReference>
<accession>A0A9N8VEJ1</accession>
<evidence type="ECO:0000256" key="3">
    <source>
        <dbReference type="ARBA" id="ARBA00023274"/>
    </source>
</evidence>
<dbReference type="GO" id="GO:0017148">
    <property type="term" value="P:negative regulation of translation"/>
    <property type="evidence" value="ECO:0007669"/>
    <property type="project" value="TreeGrafter"/>
</dbReference>
<dbReference type="GO" id="GO:0006412">
    <property type="term" value="P:translation"/>
    <property type="evidence" value="ECO:0007669"/>
    <property type="project" value="InterPro"/>
</dbReference>
<evidence type="ECO:0000256" key="2">
    <source>
        <dbReference type="ARBA" id="ARBA00022980"/>
    </source>
</evidence>
<keyword evidence="5" id="KW-1185">Reference proteome</keyword>
<dbReference type="PANTHER" id="PTHR11545">
    <property type="entry name" value="RIBOSOMAL PROTEIN L13"/>
    <property type="match status" value="1"/>
</dbReference>
<dbReference type="SUPFAM" id="SSF52161">
    <property type="entry name" value="Ribosomal protein L13"/>
    <property type="match status" value="1"/>
</dbReference>
<gene>
    <name evidence="4" type="ORF">DEBURN_LOCUS2094</name>
</gene>
<evidence type="ECO:0000313" key="4">
    <source>
        <dbReference type="EMBL" id="CAG8450388.1"/>
    </source>
</evidence>
<dbReference type="InterPro" id="IPR036899">
    <property type="entry name" value="Ribosomal_uL13_sf"/>
</dbReference>
<dbReference type="GO" id="GO:0005762">
    <property type="term" value="C:mitochondrial large ribosomal subunit"/>
    <property type="evidence" value="ECO:0007669"/>
    <property type="project" value="TreeGrafter"/>
</dbReference>
<dbReference type="Pfam" id="PF00572">
    <property type="entry name" value="Ribosomal_L13"/>
    <property type="match status" value="2"/>
</dbReference>
<evidence type="ECO:0000313" key="5">
    <source>
        <dbReference type="Proteomes" id="UP000789706"/>
    </source>
</evidence>
<keyword evidence="3" id="KW-0687">Ribonucleoprotein</keyword>
<dbReference type="PANTHER" id="PTHR11545:SF2">
    <property type="entry name" value="LARGE RIBOSOMAL SUBUNIT PROTEIN UL13M"/>
    <property type="match status" value="1"/>
</dbReference>
<organism evidence="4 5">
    <name type="scientific">Diversispora eburnea</name>
    <dbReference type="NCBI Taxonomy" id="1213867"/>
    <lineage>
        <taxon>Eukaryota</taxon>
        <taxon>Fungi</taxon>
        <taxon>Fungi incertae sedis</taxon>
        <taxon>Mucoromycota</taxon>
        <taxon>Glomeromycotina</taxon>
        <taxon>Glomeromycetes</taxon>
        <taxon>Diversisporales</taxon>
        <taxon>Diversisporaceae</taxon>
        <taxon>Diversispora</taxon>
    </lineage>
</organism>
<reference evidence="4" key="1">
    <citation type="submission" date="2021-06" db="EMBL/GenBank/DDBJ databases">
        <authorList>
            <person name="Kallberg Y."/>
            <person name="Tangrot J."/>
            <person name="Rosling A."/>
        </authorList>
    </citation>
    <scope>NUCLEOTIDE SEQUENCE</scope>
    <source>
        <strain evidence="4">AZ414A</strain>
    </source>
</reference>
<proteinExistence type="inferred from homology"/>
<sequence>MQNPNSTWSYGSKSGHLLNGKFTRLQNYRWTQKIVNCNETFITHGVCMHIGTIENGFSVAKFTALVNGAYIINVTFLHVSDQAIGDGIEINENDTIDFLLDYNHMTNVEKKSAENSVNNATIKKLLVFSDNQLSNSCLYLSAIQTGLAYARIWHLVDARQRILGRLATKIATTLTGKHKPIYDPASDCGDYVVVINAKEIMVTGKKEEQKVYRSHSGYPGAVSGMLPKNRLRDVRLERLKIFPDENHPYEANIIKNYDHIFLNNLPVDNKPKKMSPEKRKELKEKIKKSDVNNVKGKKKKGVKANQNHIIEDMNNNVSINSNLIEKTIKNPQSTAALRTLYQY</sequence>
<comment type="similarity">
    <text evidence="1">Belongs to the universal ribosomal protein uL13 family.</text>
</comment>
<dbReference type="CDD" id="cd00392">
    <property type="entry name" value="Ribosomal_L13"/>
    <property type="match status" value="1"/>
</dbReference>
<dbReference type="InterPro" id="IPR005822">
    <property type="entry name" value="Ribosomal_uL13"/>
</dbReference>
<keyword evidence="2" id="KW-0689">Ribosomal protein</keyword>
<comment type="caution">
    <text evidence="4">The sequence shown here is derived from an EMBL/GenBank/DDBJ whole genome shotgun (WGS) entry which is preliminary data.</text>
</comment>
<dbReference type="HAMAP" id="MF_01366">
    <property type="entry name" value="Ribosomal_uL13"/>
    <property type="match status" value="1"/>
</dbReference>
<dbReference type="Gene3D" id="3.90.1180.10">
    <property type="entry name" value="Ribosomal protein L13"/>
    <property type="match status" value="2"/>
</dbReference>
<protein>
    <submittedName>
        <fullName evidence="4">9275_t:CDS:1</fullName>
    </submittedName>
</protein>
<dbReference type="NCBIfam" id="TIGR01066">
    <property type="entry name" value="rplM_bact"/>
    <property type="match status" value="1"/>
</dbReference>
<evidence type="ECO:0000256" key="1">
    <source>
        <dbReference type="ARBA" id="ARBA00006227"/>
    </source>
</evidence>
<name>A0A9N8VEJ1_9GLOM</name>
<dbReference type="InterPro" id="IPR005823">
    <property type="entry name" value="Ribosomal_uL13_bac-type"/>
</dbReference>
<dbReference type="AlphaFoldDB" id="A0A9N8VEJ1"/>
<dbReference type="Proteomes" id="UP000789706">
    <property type="component" value="Unassembled WGS sequence"/>
</dbReference>
<dbReference type="GO" id="GO:0003735">
    <property type="term" value="F:structural constituent of ribosome"/>
    <property type="evidence" value="ECO:0007669"/>
    <property type="project" value="InterPro"/>
</dbReference>
<dbReference type="OrthoDB" id="274622at2759"/>